<keyword evidence="1" id="KW-0175">Coiled coil</keyword>
<keyword evidence="5" id="KW-1185">Reference proteome</keyword>
<dbReference type="Gramene" id="AUR62039365-RA">
    <property type="protein sequence ID" value="AUR62039365-RA:cds"/>
    <property type="gene ID" value="AUR62039365"/>
</dbReference>
<dbReference type="Pfam" id="PF03469">
    <property type="entry name" value="XH"/>
    <property type="match status" value="2"/>
</dbReference>
<evidence type="ECO:0000313" key="4">
    <source>
        <dbReference type="EnsemblPlants" id="AUR62039365-RA:cds"/>
    </source>
</evidence>
<evidence type="ECO:0000256" key="1">
    <source>
        <dbReference type="SAM" id="Coils"/>
    </source>
</evidence>
<reference evidence="4" key="1">
    <citation type="journal article" date="2017" name="Nature">
        <title>The genome of Chenopodium quinoa.</title>
        <authorList>
            <person name="Jarvis D.E."/>
            <person name="Ho Y.S."/>
            <person name="Lightfoot D.J."/>
            <person name="Schmoeckel S.M."/>
            <person name="Li B."/>
            <person name="Borm T.J.A."/>
            <person name="Ohyanagi H."/>
            <person name="Mineta K."/>
            <person name="Michell C.T."/>
            <person name="Saber N."/>
            <person name="Kharbatia N.M."/>
            <person name="Rupper R.R."/>
            <person name="Sharp A.R."/>
            <person name="Dally N."/>
            <person name="Boughton B.A."/>
            <person name="Woo Y.H."/>
            <person name="Gao G."/>
            <person name="Schijlen E.G.W.M."/>
            <person name="Guo X."/>
            <person name="Momin A.A."/>
            <person name="Negrao S."/>
            <person name="Al-Babili S."/>
            <person name="Gehring C."/>
            <person name="Roessner U."/>
            <person name="Jung C."/>
            <person name="Murphy K."/>
            <person name="Arold S.T."/>
            <person name="Gojobori T."/>
            <person name="van der Linden C.G."/>
            <person name="van Loo E.N."/>
            <person name="Jellen E.N."/>
            <person name="Maughan P.J."/>
            <person name="Tester M."/>
        </authorList>
    </citation>
    <scope>NUCLEOTIDE SEQUENCE [LARGE SCALE GENOMIC DNA]</scope>
    <source>
        <strain evidence="4">cv. PI 614886</strain>
    </source>
</reference>
<feature type="domain" description="Factor of DNA methylation 1-5/IDN2" evidence="3">
    <location>
        <begin position="560"/>
        <end position="675"/>
    </location>
</feature>
<dbReference type="InterPro" id="IPR045177">
    <property type="entry name" value="FDM1-5/IDN2"/>
</dbReference>
<organism evidence="4 5">
    <name type="scientific">Chenopodium quinoa</name>
    <name type="common">Quinoa</name>
    <dbReference type="NCBI Taxonomy" id="63459"/>
    <lineage>
        <taxon>Eukaryota</taxon>
        <taxon>Viridiplantae</taxon>
        <taxon>Streptophyta</taxon>
        <taxon>Embryophyta</taxon>
        <taxon>Tracheophyta</taxon>
        <taxon>Spermatophyta</taxon>
        <taxon>Magnoliopsida</taxon>
        <taxon>eudicotyledons</taxon>
        <taxon>Gunneridae</taxon>
        <taxon>Pentapetalae</taxon>
        <taxon>Caryophyllales</taxon>
        <taxon>Chenopodiaceae</taxon>
        <taxon>Chenopodioideae</taxon>
        <taxon>Atripliceae</taxon>
        <taxon>Chenopodium</taxon>
    </lineage>
</organism>
<dbReference type="PANTHER" id="PTHR21596">
    <property type="entry name" value="RIBONUCLEASE P SUBUNIT P38"/>
    <property type="match status" value="1"/>
</dbReference>
<dbReference type="Proteomes" id="UP000596660">
    <property type="component" value="Unplaced"/>
</dbReference>
<dbReference type="GO" id="GO:0080188">
    <property type="term" value="P:gene silencing by siRNA-directed DNA methylation"/>
    <property type="evidence" value="ECO:0007669"/>
    <property type="project" value="InterPro"/>
</dbReference>
<name>A0A803N2L2_CHEQI</name>
<dbReference type="EnsemblPlants" id="AUR62039365-RA">
    <property type="protein sequence ID" value="AUR62039365-RA:cds"/>
    <property type="gene ID" value="AUR62039365"/>
</dbReference>
<proteinExistence type="predicted"/>
<feature type="region of interest" description="Disordered" evidence="2">
    <location>
        <begin position="476"/>
        <end position="496"/>
    </location>
</feature>
<evidence type="ECO:0000313" key="5">
    <source>
        <dbReference type="Proteomes" id="UP000596660"/>
    </source>
</evidence>
<feature type="compositionally biased region" description="Polar residues" evidence="2">
    <location>
        <begin position="481"/>
        <end position="496"/>
    </location>
</feature>
<feature type="coiled-coil region" evidence="1">
    <location>
        <begin position="333"/>
        <end position="399"/>
    </location>
</feature>
<reference evidence="4" key="2">
    <citation type="submission" date="2021-03" db="UniProtKB">
        <authorList>
            <consortium name="EnsemblPlants"/>
        </authorList>
    </citation>
    <scope>IDENTIFICATION</scope>
</reference>
<accession>A0A803N2L2</accession>
<protein>
    <recommendedName>
        <fullName evidence="3">Factor of DNA methylation 1-5/IDN2 domain-containing protein</fullName>
    </recommendedName>
</protein>
<dbReference type="InterPro" id="IPR005379">
    <property type="entry name" value="FDM1-5/IDN2_XH"/>
</dbReference>
<dbReference type="OMA" id="SCNCLIV"/>
<dbReference type="PANTHER" id="PTHR21596:SF82">
    <property type="entry name" value="FACTOR OF DNA METHYLATION 5-LIKE"/>
    <property type="match status" value="1"/>
</dbReference>
<evidence type="ECO:0000256" key="2">
    <source>
        <dbReference type="SAM" id="MobiDB-lite"/>
    </source>
</evidence>
<dbReference type="AlphaFoldDB" id="A0A803N2L2"/>
<sequence length="675" mass="78199">MDAPALQRLYVNPGTPRVRVHLKWYHENEDDIHNNAFEFKILWREMEEKGYHCQEVQQLRKFVSKLAMEIDVKNMKLCVMEKRNDKLSTTLNNMVMEKRKLQQDHAREIERLQSVILNSEKTKLELEYQRQQIELRAEEVDKREMQIKSKHEKLDSLMRELEEGGDEMQCLETLNQTLISKERITNAELQDARKTLIRTLQGIADVEANSIGIKRMGEVQIKPFRDACPKKFPSGDWEMQASELCSSWQQILGDPSWHPFKNKVVDGKLQNSVYWCSVFGIRAVEDYTAHVLGHDAKACRLLLTFYYDAETIVTSTRLSIESQDTTCSLDQLIASLCKEIEDKDARIMEVEQKYNQTCESLSKFVASLVQEIEDQIKRMNELKQENKKKDAACKSTSRALVSFMNEVDSKDQQINDLKHTCSEMYSDIRKLVEERDLLHRLNIQGENQLQSISRINKRLKSELKTITKEVTGELVQGVGGPQSNEGQSHSMQVTGSSNTDINALKKELEDKTDEVLYLQNLNQILILKERESNNELLEAQQELLSGLHSVLSNRTMLGIKRMGELDTKPFLEACADKFPKEDQGIKCAEVCSIWEDRLKDAKWHPFKHNIINGNPQAIIDESDEKLEELRKEWGEKAYKAVVTALMELNEYNPSGRYPVPKVWNIREEREVSLKE</sequence>
<feature type="domain" description="Factor of DNA methylation 1-5/IDN2" evidence="3">
    <location>
        <begin position="214"/>
        <end position="272"/>
    </location>
</feature>
<feature type="coiled-coil region" evidence="1">
    <location>
        <begin position="84"/>
        <end position="174"/>
    </location>
</feature>
<evidence type="ECO:0000259" key="3">
    <source>
        <dbReference type="Pfam" id="PF03469"/>
    </source>
</evidence>